<evidence type="ECO:0000313" key="1">
    <source>
        <dbReference type="EMBL" id="MBW92464.1"/>
    </source>
</evidence>
<proteinExistence type="predicted"/>
<protein>
    <submittedName>
        <fullName evidence="1">Uncharacterized protein</fullName>
    </submittedName>
</protein>
<sequence length="24" mass="2762">MFCVCMWSLRSLVMLLVMKSGKVV</sequence>
<dbReference type="AlphaFoldDB" id="A0A2P2JG61"/>
<accession>A0A2P2JG61</accession>
<reference evidence="1" key="1">
    <citation type="submission" date="2018-02" db="EMBL/GenBank/DDBJ databases">
        <title>Rhizophora mucronata_Transcriptome.</title>
        <authorList>
            <person name="Meera S.P."/>
            <person name="Sreeshan A."/>
            <person name="Augustine A."/>
        </authorList>
    </citation>
    <scope>NUCLEOTIDE SEQUENCE</scope>
    <source>
        <tissue evidence="1">Leaf</tissue>
    </source>
</reference>
<organism evidence="1">
    <name type="scientific">Rhizophora mucronata</name>
    <name type="common">Asiatic mangrove</name>
    <dbReference type="NCBI Taxonomy" id="61149"/>
    <lineage>
        <taxon>Eukaryota</taxon>
        <taxon>Viridiplantae</taxon>
        <taxon>Streptophyta</taxon>
        <taxon>Embryophyta</taxon>
        <taxon>Tracheophyta</taxon>
        <taxon>Spermatophyta</taxon>
        <taxon>Magnoliopsida</taxon>
        <taxon>eudicotyledons</taxon>
        <taxon>Gunneridae</taxon>
        <taxon>Pentapetalae</taxon>
        <taxon>rosids</taxon>
        <taxon>fabids</taxon>
        <taxon>Malpighiales</taxon>
        <taxon>Rhizophoraceae</taxon>
        <taxon>Rhizophora</taxon>
    </lineage>
</organism>
<name>A0A2P2JG61_RHIMU</name>
<dbReference type="EMBL" id="GGEC01011981">
    <property type="protein sequence ID" value="MBW92464.1"/>
    <property type="molecule type" value="Transcribed_RNA"/>
</dbReference>